<comment type="caution">
    <text evidence="4">The sequence shown here is derived from an EMBL/GenBank/DDBJ whole genome shotgun (WGS) entry which is preliminary data.</text>
</comment>
<keyword evidence="5" id="KW-1185">Reference proteome</keyword>
<feature type="repeat" description="PPR" evidence="2">
    <location>
        <begin position="73"/>
        <end position="103"/>
    </location>
</feature>
<dbReference type="Pfam" id="PF12854">
    <property type="entry name" value="PPR_1"/>
    <property type="match status" value="1"/>
</dbReference>
<reference evidence="4 5" key="1">
    <citation type="submission" date="2018-10" db="EMBL/GenBank/DDBJ databases">
        <title>A high-quality apple genome assembly.</title>
        <authorList>
            <person name="Hu J."/>
        </authorList>
    </citation>
    <scope>NUCLEOTIDE SEQUENCE [LARGE SCALE GENOMIC DNA]</scope>
    <source>
        <strain evidence="5">cv. HFTH1</strain>
        <tissue evidence="4">Young leaf</tissue>
    </source>
</reference>
<accession>A0A498INZ5</accession>
<keyword evidence="3" id="KW-0472">Membrane</keyword>
<dbReference type="Gene3D" id="1.25.40.10">
    <property type="entry name" value="Tetratricopeptide repeat domain"/>
    <property type="match status" value="1"/>
</dbReference>
<feature type="transmembrane region" description="Helical" evidence="3">
    <location>
        <begin position="31"/>
        <end position="50"/>
    </location>
</feature>
<evidence type="ECO:0000256" key="1">
    <source>
        <dbReference type="ARBA" id="ARBA00022737"/>
    </source>
</evidence>
<keyword evidence="3" id="KW-0812">Transmembrane</keyword>
<dbReference type="EMBL" id="RDQH01000337">
    <property type="protein sequence ID" value="RXH83672.1"/>
    <property type="molecule type" value="Genomic_DNA"/>
</dbReference>
<gene>
    <name evidence="4" type="ORF">DVH24_005925</name>
</gene>
<dbReference type="PROSITE" id="PS51375">
    <property type="entry name" value="PPR"/>
    <property type="match status" value="1"/>
</dbReference>
<protein>
    <recommendedName>
        <fullName evidence="6">Pentatricopeptide repeat-containing protein</fullName>
    </recommendedName>
</protein>
<proteinExistence type="predicted"/>
<sequence>MMRMMRAMIAYSSSLKEAAAPEVCCLVFFNLLPLLFSSTITWLSFTLALLHRRNALNAVELLKEIEGKKLDFDIVTYTTLIEGLCKAEKVEYAWDLFRSLSFRDTIYTSDQMMHPNSITIGTVCIRSNDVRCD</sequence>
<keyword evidence="3" id="KW-1133">Transmembrane helix</keyword>
<evidence type="ECO:0008006" key="6">
    <source>
        <dbReference type="Google" id="ProtNLM"/>
    </source>
</evidence>
<keyword evidence="1" id="KW-0677">Repeat</keyword>
<evidence type="ECO:0000256" key="2">
    <source>
        <dbReference type="PROSITE-ProRule" id="PRU00708"/>
    </source>
</evidence>
<evidence type="ECO:0000313" key="4">
    <source>
        <dbReference type="EMBL" id="RXH83672.1"/>
    </source>
</evidence>
<evidence type="ECO:0000256" key="3">
    <source>
        <dbReference type="SAM" id="Phobius"/>
    </source>
</evidence>
<dbReference type="AlphaFoldDB" id="A0A498INZ5"/>
<dbReference type="InterPro" id="IPR002885">
    <property type="entry name" value="PPR_rpt"/>
</dbReference>
<dbReference type="NCBIfam" id="TIGR00756">
    <property type="entry name" value="PPR"/>
    <property type="match status" value="1"/>
</dbReference>
<name>A0A498INZ5_MALDO</name>
<evidence type="ECO:0000313" key="5">
    <source>
        <dbReference type="Proteomes" id="UP000290289"/>
    </source>
</evidence>
<dbReference type="Proteomes" id="UP000290289">
    <property type="component" value="Chromosome 11"/>
</dbReference>
<dbReference type="InterPro" id="IPR011990">
    <property type="entry name" value="TPR-like_helical_dom_sf"/>
</dbReference>
<organism evidence="4 5">
    <name type="scientific">Malus domestica</name>
    <name type="common">Apple</name>
    <name type="synonym">Pyrus malus</name>
    <dbReference type="NCBI Taxonomy" id="3750"/>
    <lineage>
        <taxon>Eukaryota</taxon>
        <taxon>Viridiplantae</taxon>
        <taxon>Streptophyta</taxon>
        <taxon>Embryophyta</taxon>
        <taxon>Tracheophyta</taxon>
        <taxon>Spermatophyta</taxon>
        <taxon>Magnoliopsida</taxon>
        <taxon>eudicotyledons</taxon>
        <taxon>Gunneridae</taxon>
        <taxon>Pentapetalae</taxon>
        <taxon>rosids</taxon>
        <taxon>fabids</taxon>
        <taxon>Rosales</taxon>
        <taxon>Rosaceae</taxon>
        <taxon>Amygdaloideae</taxon>
        <taxon>Maleae</taxon>
        <taxon>Malus</taxon>
    </lineage>
</organism>